<dbReference type="Proteomes" id="UP000006744">
    <property type="component" value="Chromosome"/>
</dbReference>
<evidence type="ECO:0000313" key="2">
    <source>
        <dbReference type="Proteomes" id="UP000006744"/>
    </source>
</evidence>
<organism evidence="1 2">
    <name type="scientific">Bacillus cereus (strain G9842)</name>
    <dbReference type="NCBI Taxonomy" id="405531"/>
    <lineage>
        <taxon>Bacteria</taxon>
        <taxon>Bacillati</taxon>
        <taxon>Bacillota</taxon>
        <taxon>Bacilli</taxon>
        <taxon>Bacillales</taxon>
        <taxon>Bacillaceae</taxon>
        <taxon>Bacillus</taxon>
        <taxon>Bacillus cereus group</taxon>
    </lineage>
</organism>
<sequence>MYITHEVVIKEMMICLFLIGALKTSQPTISNNKCSMIERTTN</sequence>
<reference evidence="1 2" key="1">
    <citation type="submission" date="2008-10" db="EMBL/GenBank/DDBJ databases">
        <title>Genome sequence of Bacillus cereus G9842.</title>
        <authorList>
            <person name="Dodson R.J."/>
            <person name="Durkin A.S."/>
            <person name="Rosovitz M.J."/>
            <person name="Rasko D.A."/>
            <person name="Hoffmaster A."/>
            <person name="Ravel J."/>
            <person name="Sutton G."/>
        </authorList>
    </citation>
    <scope>NUCLEOTIDE SEQUENCE [LARGE SCALE GENOMIC DNA]</scope>
    <source>
        <strain evidence="1 2">G9842</strain>
    </source>
</reference>
<dbReference type="HOGENOM" id="CLU_3246739_0_0_9"/>
<dbReference type="KEGG" id="bcg:BCG9842_B1799"/>
<protein>
    <submittedName>
        <fullName evidence="1">Uncharacterized protein</fullName>
    </submittedName>
</protein>
<dbReference type="EMBL" id="CP001186">
    <property type="protein sequence ID" value="ACK93398.1"/>
    <property type="molecule type" value="Genomic_DNA"/>
</dbReference>
<gene>
    <name evidence="1" type="ordered locus">BCG9842_B1799</name>
</gene>
<dbReference type="AlphaFoldDB" id="B7IQH5"/>
<evidence type="ECO:0000313" key="1">
    <source>
        <dbReference type="EMBL" id="ACK93398.1"/>
    </source>
</evidence>
<proteinExistence type="predicted"/>
<accession>B7IQH5</accession>
<name>B7IQH5_BACC2</name>